<evidence type="ECO:0000313" key="3">
    <source>
        <dbReference type="Proteomes" id="UP000265520"/>
    </source>
</evidence>
<sequence length="93" mass="10035">MQGSFVARSVESQLSGGSLRTSSVKETLENQPPILRIDECLSPASIDSVVIAERDSKNGKYASVSPINSVDCLEADQVILVTNSIVMLLLYHI</sequence>
<feature type="region of interest" description="Disordered" evidence="1">
    <location>
        <begin position="1"/>
        <end position="24"/>
    </location>
</feature>
<dbReference type="EMBL" id="LXQA010310310">
    <property type="protein sequence ID" value="MCI42887.1"/>
    <property type="molecule type" value="Genomic_DNA"/>
</dbReference>
<proteinExistence type="predicted"/>
<dbReference type="AlphaFoldDB" id="A0A392S3D1"/>
<comment type="caution">
    <text evidence="2">The sequence shown here is derived from an EMBL/GenBank/DDBJ whole genome shotgun (WGS) entry which is preliminary data.</text>
</comment>
<keyword evidence="3" id="KW-1185">Reference proteome</keyword>
<reference evidence="2 3" key="1">
    <citation type="journal article" date="2018" name="Front. Plant Sci.">
        <title>Red Clover (Trifolium pratense) and Zigzag Clover (T. medium) - A Picture of Genomic Similarities and Differences.</title>
        <authorList>
            <person name="Dluhosova J."/>
            <person name="Istvanek J."/>
            <person name="Nedelnik J."/>
            <person name="Repkova J."/>
        </authorList>
    </citation>
    <scope>NUCLEOTIDE SEQUENCE [LARGE SCALE GENOMIC DNA]</scope>
    <source>
        <strain evidence="3">cv. 10/8</strain>
        <tissue evidence="2">Leaf</tissue>
    </source>
</reference>
<dbReference type="Proteomes" id="UP000265520">
    <property type="component" value="Unassembled WGS sequence"/>
</dbReference>
<protein>
    <submittedName>
        <fullName evidence="2">Beta-amylase 8-like</fullName>
    </submittedName>
</protein>
<evidence type="ECO:0000256" key="1">
    <source>
        <dbReference type="SAM" id="MobiDB-lite"/>
    </source>
</evidence>
<feature type="compositionally biased region" description="Polar residues" evidence="1">
    <location>
        <begin position="10"/>
        <end position="24"/>
    </location>
</feature>
<name>A0A392S3D1_9FABA</name>
<evidence type="ECO:0000313" key="2">
    <source>
        <dbReference type="EMBL" id="MCI42887.1"/>
    </source>
</evidence>
<organism evidence="2 3">
    <name type="scientific">Trifolium medium</name>
    <dbReference type="NCBI Taxonomy" id="97028"/>
    <lineage>
        <taxon>Eukaryota</taxon>
        <taxon>Viridiplantae</taxon>
        <taxon>Streptophyta</taxon>
        <taxon>Embryophyta</taxon>
        <taxon>Tracheophyta</taxon>
        <taxon>Spermatophyta</taxon>
        <taxon>Magnoliopsida</taxon>
        <taxon>eudicotyledons</taxon>
        <taxon>Gunneridae</taxon>
        <taxon>Pentapetalae</taxon>
        <taxon>rosids</taxon>
        <taxon>fabids</taxon>
        <taxon>Fabales</taxon>
        <taxon>Fabaceae</taxon>
        <taxon>Papilionoideae</taxon>
        <taxon>50 kb inversion clade</taxon>
        <taxon>NPAAA clade</taxon>
        <taxon>Hologalegina</taxon>
        <taxon>IRL clade</taxon>
        <taxon>Trifolieae</taxon>
        <taxon>Trifolium</taxon>
    </lineage>
</organism>
<accession>A0A392S3D1</accession>